<organism evidence="1 2">
    <name type="scientific">Celeribacter halophilus</name>
    <dbReference type="NCBI Taxonomy" id="576117"/>
    <lineage>
        <taxon>Bacteria</taxon>
        <taxon>Pseudomonadati</taxon>
        <taxon>Pseudomonadota</taxon>
        <taxon>Alphaproteobacteria</taxon>
        <taxon>Rhodobacterales</taxon>
        <taxon>Roseobacteraceae</taxon>
        <taxon>Celeribacter</taxon>
    </lineage>
</organism>
<dbReference type="EMBL" id="FORY01000016">
    <property type="protein sequence ID" value="SFJ96634.1"/>
    <property type="molecule type" value="Genomic_DNA"/>
</dbReference>
<dbReference type="RefSeq" id="WP_066600887.1">
    <property type="nucleotide sequence ID" value="NZ_FORY01000016.1"/>
</dbReference>
<dbReference type="AlphaFoldDB" id="A0A1I3VMK4"/>
<proteinExistence type="predicted"/>
<evidence type="ECO:0000313" key="2">
    <source>
        <dbReference type="Proteomes" id="UP000183299"/>
    </source>
</evidence>
<reference evidence="1 2" key="1">
    <citation type="submission" date="2016-10" db="EMBL/GenBank/DDBJ databases">
        <authorList>
            <person name="de Groot N.N."/>
        </authorList>
    </citation>
    <scope>NUCLEOTIDE SEQUENCE [LARGE SCALE GENOMIC DNA]</scope>
    <source>
        <strain evidence="1 2">CGMCC 1.8891</strain>
    </source>
</reference>
<name>A0A1I3VMK4_9RHOB</name>
<dbReference type="Proteomes" id="UP000183299">
    <property type="component" value="Unassembled WGS sequence"/>
</dbReference>
<sequence length="72" mass="7368">MNRCLIISLMLLGGCGHEPALSLLDLEPCAGWEGPLPATESQFARAAAAERAGRLCANAKLEAVSEAVGGGM</sequence>
<dbReference type="OrthoDB" id="9982790at2"/>
<accession>A0A1I3VMK4</accession>
<dbReference type="GeneID" id="98666430"/>
<keyword evidence="2" id="KW-1185">Reference proteome</keyword>
<evidence type="ECO:0000313" key="1">
    <source>
        <dbReference type="EMBL" id="SFJ96634.1"/>
    </source>
</evidence>
<gene>
    <name evidence="1" type="ORF">SAMN04488138_11670</name>
</gene>
<evidence type="ECO:0008006" key="3">
    <source>
        <dbReference type="Google" id="ProtNLM"/>
    </source>
</evidence>
<protein>
    <recommendedName>
        <fullName evidence="3">Lipoprotein</fullName>
    </recommendedName>
</protein>
<dbReference type="STRING" id="576117.SAMN04488138_11670"/>
<dbReference type="PROSITE" id="PS51257">
    <property type="entry name" value="PROKAR_LIPOPROTEIN"/>
    <property type="match status" value="1"/>
</dbReference>